<reference evidence="2 3" key="1">
    <citation type="submission" date="2020-08" db="EMBL/GenBank/DDBJ databases">
        <title>Genome sequence of Thermomonas carbonis KCTC 42013T.</title>
        <authorList>
            <person name="Hyun D.-W."/>
            <person name="Bae J.-W."/>
        </authorList>
    </citation>
    <scope>NUCLEOTIDE SEQUENCE [LARGE SCALE GENOMIC DNA]</scope>
    <source>
        <strain evidence="2 3">KCTC 42013</strain>
    </source>
</reference>
<evidence type="ECO:0000256" key="1">
    <source>
        <dbReference type="SAM" id="Coils"/>
    </source>
</evidence>
<gene>
    <name evidence="2" type="ORF">H9L16_08450</name>
</gene>
<dbReference type="KEGG" id="tcn:H9L16_08450"/>
<evidence type="ECO:0000313" key="2">
    <source>
        <dbReference type="EMBL" id="QNN68776.1"/>
    </source>
</evidence>
<name>A0A7G9SLQ1_9GAMM</name>
<dbReference type="Proteomes" id="UP000515804">
    <property type="component" value="Chromosome"/>
</dbReference>
<protein>
    <submittedName>
        <fullName evidence="2">Uncharacterized protein</fullName>
    </submittedName>
</protein>
<dbReference type="EMBL" id="CP060719">
    <property type="protein sequence ID" value="QNN68776.1"/>
    <property type="molecule type" value="Genomic_DNA"/>
</dbReference>
<keyword evidence="3" id="KW-1185">Reference proteome</keyword>
<proteinExistence type="predicted"/>
<keyword evidence="1" id="KW-0175">Coiled coil</keyword>
<organism evidence="2 3">
    <name type="scientific">Thermomonas carbonis</name>
    <dbReference type="NCBI Taxonomy" id="1463158"/>
    <lineage>
        <taxon>Bacteria</taxon>
        <taxon>Pseudomonadati</taxon>
        <taxon>Pseudomonadota</taxon>
        <taxon>Gammaproteobacteria</taxon>
        <taxon>Lysobacterales</taxon>
        <taxon>Lysobacteraceae</taxon>
        <taxon>Thermomonas</taxon>
    </lineage>
</organism>
<feature type="coiled-coil region" evidence="1">
    <location>
        <begin position="294"/>
        <end position="325"/>
    </location>
</feature>
<dbReference type="AlphaFoldDB" id="A0A7G9SLQ1"/>
<sequence>MERQFSRQEFFDLMWSKPIKDLAPDFGISDVALAKFCRKHSVPLPGRGYWAKLKAGKPVMAFTLPPRGLGQHETISIGHDEWRRRDEQEARLREEEIPPPPEFPETLVELRQRVAKLVGKVTYLKGLDRTHRVVAALLEADKARIEKRSASSYPSIFDEPFFSSPYERRRLKLLNSIFLALAKLDVSAFAQGKNPSDFEIRVGDSSLTLRLDDPKIKKERESWRPSSDIRRPASDPLQMSISWHLEKVDGLRLLWSDSKEAAIEGFLREIVVELVVAGDMQIRMAELRHHAWRVQRKADLIEAARKREEEARQKEIARLQRLEKARIDQLFEDAICLRLSNDLRAYVEAVQVANTSSETPVSEQEMSQWIVWALAQADRIDPVRTHSLLRQVVDTGEESEKDGARPLTQGQSDLELAKSAWHPNRWYTRLHR</sequence>
<dbReference type="RefSeq" id="WP_187551300.1">
    <property type="nucleotide sequence ID" value="NZ_BMZL01000002.1"/>
</dbReference>
<evidence type="ECO:0000313" key="3">
    <source>
        <dbReference type="Proteomes" id="UP000515804"/>
    </source>
</evidence>
<accession>A0A7G9SLQ1</accession>